<name>A0ABQ2GA64_9DEIO</name>
<evidence type="ECO:0000313" key="1">
    <source>
        <dbReference type="EMBL" id="GGL83099.1"/>
    </source>
</evidence>
<organism evidence="1 2">
    <name type="scientific">Deinococcus aerolatus</name>
    <dbReference type="NCBI Taxonomy" id="522487"/>
    <lineage>
        <taxon>Bacteria</taxon>
        <taxon>Thermotogati</taxon>
        <taxon>Deinococcota</taxon>
        <taxon>Deinococci</taxon>
        <taxon>Deinococcales</taxon>
        <taxon>Deinococcaceae</taxon>
        <taxon>Deinococcus</taxon>
    </lineage>
</organism>
<gene>
    <name evidence="1" type="ORF">GCM10010840_21080</name>
</gene>
<reference evidence="2" key="1">
    <citation type="journal article" date="2019" name="Int. J. Syst. Evol. Microbiol.">
        <title>The Global Catalogue of Microorganisms (GCM) 10K type strain sequencing project: providing services to taxonomists for standard genome sequencing and annotation.</title>
        <authorList>
            <consortium name="The Broad Institute Genomics Platform"/>
            <consortium name="The Broad Institute Genome Sequencing Center for Infectious Disease"/>
            <person name="Wu L."/>
            <person name="Ma J."/>
        </authorList>
    </citation>
    <scope>NUCLEOTIDE SEQUENCE [LARGE SCALE GENOMIC DNA]</scope>
    <source>
        <strain evidence="2">JCM 15442</strain>
    </source>
</reference>
<evidence type="ECO:0000313" key="2">
    <source>
        <dbReference type="Proteomes" id="UP000639973"/>
    </source>
</evidence>
<protein>
    <recommendedName>
        <fullName evidence="3">DUF3293 domain-containing protein</fullName>
    </recommendedName>
</protein>
<dbReference type="Proteomes" id="UP000639973">
    <property type="component" value="Unassembled WGS sequence"/>
</dbReference>
<keyword evidence="2" id="KW-1185">Reference proteome</keyword>
<dbReference type="InterPro" id="IPR021710">
    <property type="entry name" value="DUF3293"/>
</dbReference>
<proteinExistence type="predicted"/>
<dbReference type="EMBL" id="BMOL01000009">
    <property type="protein sequence ID" value="GGL83099.1"/>
    <property type="molecule type" value="Genomic_DNA"/>
</dbReference>
<evidence type="ECO:0008006" key="3">
    <source>
        <dbReference type="Google" id="ProtNLM"/>
    </source>
</evidence>
<dbReference type="RefSeq" id="WP_188971698.1">
    <property type="nucleotide sequence ID" value="NZ_BMOL01000009.1"/>
</dbReference>
<comment type="caution">
    <text evidence="1">The sequence shown here is derived from an EMBL/GenBank/DDBJ whole genome shotgun (WGS) entry which is preliminary data.</text>
</comment>
<accession>A0ABQ2GA64</accession>
<dbReference type="Pfam" id="PF11697">
    <property type="entry name" value="DUF3293"/>
    <property type="match status" value="1"/>
</dbReference>
<sequence length="140" mass="15128">MREAQRAAFLAALYGTPRERFGLAAGSPGAAPSWAANRWAVVTAWNPGGRLQPRADNLRAGRELLDLIASRPHLPGVNGEGQWAEASVIVPGLHLREAAELGRRFGQAAVLFGVGRRVALVWLEAAGVCVERFWVRLLPD</sequence>